<organism evidence="2 3">
    <name type="scientific">Candidatus Endobugula sertula</name>
    <name type="common">Bugula neritina bacterial symbiont</name>
    <dbReference type="NCBI Taxonomy" id="62101"/>
    <lineage>
        <taxon>Bacteria</taxon>
        <taxon>Pseudomonadati</taxon>
        <taxon>Pseudomonadota</taxon>
        <taxon>Gammaproteobacteria</taxon>
        <taxon>Cellvibrionales</taxon>
        <taxon>Cellvibrionaceae</taxon>
        <taxon>Candidatus Endobugula</taxon>
    </lineage>
</organism>
<dbReference type="InterPro" id="IPR050229">
    <property type="entry name" value="GlpE_sulfurtransferase"/>
</dbReference>
<dbReference type="Proteomes" id="UP000242502">
    <property type="component" value="Unassembled WGS sequence"/>
</dbReference>
<dbReference type="PROSITE" id="PS00380">
    <property type="entry name" value="RHODANESE_1"/>
    <property type="match status" value="1"/>
</dbReference>
<reference evidence="2 3" key="1">
    <citation type="journal article" date="2016" name="Appl. Environ. Microbiol.">
        <title>Lack of Overt Genome Reduction in the Bryostatin-Producing Bryozoan Symbiont "Candidatus Endobugula sertula".</title>
        <authorList>
            <person name="Miller I.J."/>
            <person name="Vanee N."/>
            <person name="Fong S.S."/>
            <person name="Lim-Fong G.E."/>
            <person name="Kwan J.C."/>
        </authorList>
    </citation>
    <scope>NUCLEOTIDE SEQUENCE [LARGE SCALE GENOMIC DNA]</scope>
    <source>
        <strain evidence="2">AB1-4</strain>
    </source>
</reference>
<dbReference type="InterPro" id="IPR036873">
    <property type="entry name" value="Rhodanese-like_dom_sf"/>
</dbReference>
<comment type="caution">
    <text evidence="2">The sequence shown here is derived from an EMBL/GenBank/DDBJ whole genome shotgun (WGS) entry which is preliminary data.</text>
</comment>
<dbReference type="InterPro" id="IPR001763">
    <property type="entry name" value="Rhodanese-like_dom"/>
</dbReference>
<dbReference type="InterPro" id="IPR018634">
    <property type="entry name" value="ChrB_C"/>
</dbReference>
<dbReference type="STRING" id="62101.AB835_09685"/>
<dbReference type="SUPFAM" id="SSF52821">
    <property type="entry name" value="Rhodanese/Cell cycle control phosphatase"/>
    <property type="match status" value="1"/>
</dbReference>
<gene>
    <name evidence="2" type="ORF">AB835_09685</name>
</gene>
<evidence type="ECO:0000313" key="2">
    <source>
        <dbReference type="EMBL" id="ODS23282.1"/>
    </source>
</evidence>
<evidence type="ECO:0000259" key="1">
    <source>
        <dbReference type="PROSITE" id="PS50206"/>
    </source>
</evidence>
<dbReference type="PANTHER" id="PTHR43031:SF1">
    <property type="entry name" value="PYRIDINE NUCLEOTIDE-DISULPHIDE OXIDOREDUCTASE"/>
    <property type="match status" value="1"/>
</dbReference>
<dbReference type="GO" id="GO:0004792">
    <property type="term" value="F:thiosulfate-cyanide sulfurtransferase activity"/>
    <property type="evidence" value="ECO:0007669"/>
    <property type="project" value="InterPro"/>
</dbReference>
<dbReference type="PROSITE" id="PS50206">
    <property type="entry name" value="RHODANESE_3"/>
    <property type="match status" value="1"/>
</dbReference>
<dbReference type="SMART" id="SM00450">
    <property type="entry name" value="RHOD"/>
    <property type="match status" value="1"/>
</dbReference>
<dbReference type="InterPro" id="IPR001307">
    <property type="entry name" value="Thiosulphate_STrfase_CS"/>
</dbReference>
<dbReference type="Gene3D" id="3.40.250.10">
    <property type="entry name" value="Rhodanese-like domain"/>
    <property type="match status" value="1"/>
</dbReference>
<dbReference type="AlphaFoldDB" id="A0A1D2QNY7"/>
<dbReference type="EMBL" id="MDLC01000033">
    <property type="protein sequence ID" value="ODS23282.1"/>
    <property type="molecule type" value="Genomic_DNA"/>
</dbReference>
<dbReference type="Pfam" id="PF09828">
    <property type="entry name" value="ChrB_C"/>
    <property type="match status" value="1"/>
</dbReference>
<sequence length="336" mass="37969">MGIMDIGMKRIITFLCLSFLILSGIAYAVISSRETSTPTFVTWESLEPDKWSSIWLIKHYIDPQAVIEVYPTGDPLGQGVMFGVPQADYKRSNGQSTFESLLVGFNQQDPVLKKLGSIITTIETTAWNVANDPWVHTVEQNFRRLQDRYSRIYVPVSCYGHFFDVLYQNLSVSADPNELNQSLRLAVNNQSCQDVPAMAERQQANRVVELTIDQLLAEIAFNKQVVFVDTREPEEFAKSHIPGAVNIPMRDLNQSIYHRLKKADRVISYCVKDFRGYEVARQMLDNGVNNVAVMKPHGFSGWQSSGLPITSDTLPDDQAKVLLNQCARDQQLCKTL</sequence>
<evidence type="ECO:0000313" key="3">
    <source>
        <dbReference type="Proteomes" id="UP000242502"/>
    </source>
</evidence>
<dbReference type="CDD" id="cd00158">
    <property type="entry name" value="RHOD"/>
    <property type="match status" value="1"/>
</dbReference>
<name>A0A1D2QNY7_9GAMM</name>
<dbReference type="Pfam" id="PF00581">
    <property type="entry name" value="Rhodanese"/>
    <property type="match status" value="1"/>
</dbReference>
<proteinExistence type="predicted"/>
<feature type="domain" description="Rhodanese" evidence="1">
    <location>
        <begin position="221"/>
        <end position="311"/>
    </location>
</feature>
<protein>
    <recommendedName>
        <fullName evidence="1">Rhodanese domain-containing protein</fullName>
    </recommendedName>
</protein>
<accession>A0A1D2QNY7</accession>
<dbReference type="PANTHER" id="PTHR43031">
    <property type="entry name" value="FAD-DEPENDENT OXIDOREDUCTASE"/>
    <property type="match status" value="1"/>
</dbReference>